<evidence type="ECO:0000313" key="4">
    <source>
        <dbReference type="Proteomes" id="UP000177506"/>
    </source>
</evidence>
<accession>A0A1G1TJ05</accession>
<dbReference type="InterPro" id="IPR030959">
    <property type="entry name" value="GWxTD_dom"/>
</dbReference>
<evidence type="ECO:0000256" key="1">
    <source>
        <dbReference type="SAM" id="MobiDB-lite"/>
    </source>
</evidence>
<keyword evidence="4" id="KW-1185">Reference proteome</keyword>
<comment type="caution">
    <text evidence="3">The sequence shown here is derived from an EMBL/GenBank/DDBJ whole genome shotgun (WGS) entry which is preliminary data.</text>
</comment>
<name>A0A1G1TJ05_9BACT</name>
<evidence type="ECO:0000313" key="3">
    <source>
        <dbReference type="EMBL" id="OGX90855.1"/>
    </source>
</evidence>
<dbReference type="RefSeq" id="WP_070742488.1">
    <property type="nucleotide sequence ID" value="NZ_MDZA01000110.1"/>
</dbReference>
<organism evidence="3 4">
    <name type="scientific">Hymenobacter coccineus</name>
    <dbReference type="NCBI Taxonomy" id="1908235"/>
    <lineage>
        <taxon>Bacteria</taxon>
        <taxon>Pseudomonadati</taxon>
        <taxon>Bacteroidota</taxon>
        <taxon>Cytophagia</taxon>
        <taxon>Cytophagales</taxon>
        <taxon>Hymenobacteraceae</taxon>
        <taxon>Hymenobacter</taxon>
    </lineage>
</organism>
<gene>
    <name evidence="3" type="ORF">BEN49_05885</name>
</gene>
<dbReference type="OrthoDB" id="9814412at2"/>
<dbReference type="Pfam" id="PF20094">
    <property type="entry name" value="GWxTD_dom"/>
    <property type="match status" value="1"/>
</dbReference>
<dbReference type="Proteomes" id="UP000177506">
    <property type="component" value="Unassembled WGS sequence"/>
</dbReference>
<reference evidence="3 4" key="1">
    <citation type="submission" date="2016-08" db="EMBL/GenBank/DDBJ databases">
        <title>Hymenobacter coccineus sp. nov., Hymenobacter lapidarius sp. nov. and Hymenobacter glacialis sp. nov., isolated from Antarctic soil.</title>
        <authorList>
            <person name="Sedlacek I."/>
            <person name="Kralova S."/>
            <person name="Kyrova K."/>
            <person name="Maslanova I."/>
            <person name="Stankova E."/>
            <person name="Vrbovska V."/>
            <person name="Nemec M."/>
            <person name="Bartak M."/>
            <person name="Svec P."/>
            <person name="Busse H.-J."/>
            <person name="Pantucek R."/>
        </authorList>
    </citation>
    <scope>NUCLEOTIDE SEQUENCE [LARGE SCALE GENOMIC DNA]</scope>
    <source>
        <strain evidence="3 4">CCM 8649</strain>
    </source>
</reference>
<evidence type="ECO:0000259" key="2">
    <source>
        <dbReference type="Pfam" id="PF20094"/>
    </source>
</evidence>
<protein>
    <recommendedName>
        <fullName evidence="2">GWxTD domain-containing protein</fullName>
    </recommendedName>
</protein>
<proteinExistence type="predicted"/>
<dbReference type="AlphaFoldDB" id="A0A1G1TJ05"/>
<dbReference type="NCBIfam" id="TIGR04514">
    <property type="entry name" value="GWxTD_dom"/>
    <property type="match status" value="1"/>
</dbReference>
<dbReference type="EMBL" id="MDZA01000110">
    <property type="protein sequence ID" value="OGX90855.1"/>
    <property type="molecule type" value="Genomic_DNA"/>
</dbReference>
<sequence>MRWRRYPTGTPALPPLTDPRRQAAAPRILDVLDSSATPVAAGTLLRFATIGLYALKVGGQGGEPVRTLPLLVVPASFPGQSTALEVIEPLLYPTTAAERQALLKSSGPKRAIDRLWLDAAGGDQTRGRDMIRRHYSRATTANEVITGHKAGWLTDRGIPYVVLGPPQSVRRLADGTERWHYDQAGRQGEAMAFTFRPRSSTLNTCLVKTSGYVPLRPN</sequence>
<feature type="domain" description="GWxTD" evidence="2">
    <location>
        <begin position="52"/>
        <end position="202"/>
    </location>
</feature>
<feature type="region of interest" description="Disordered" evidence="1">
    <location>
        <begin position="1"/>
        <end position="20"/>
    </location>
</feature>